<dbReference type="GO" id="GO:0005524">
    <property type="term" value="F:ATP binding"/>
    <property type="evidence" value="ECO:0007669"/>
    <property type="project" value="UniProtKB-KW"/>
</dbReference>
<keyword evidence="14" id="KW-1185">Reference proteome</keyword>
<evidence type="ECO:0000256" key="8">
    <source>
        <dbReference type="ARBA" id="ARBA00022842"/>
    </source>
</evidence>
<comment type="similarity">
    <text evidence="1 10 11">Belongs to the NDK family.</text>
</comment>
<dbReference type="PROSITE" id="PS00469">
    <property type="entry name" value="NDPK"/>
    <property type="match status" value="1"/>
</dbReference>
<evidence type="ECO:0000256" key="6">
    <source>
        <dbReference type="ARBA" id="ARBA00022777"/>
    </source>
</evidence>
<dbReference type="GO" id="GO:0006241">
    <property type="term" value="P:CTP biosynthetic process"/>
    <property type="evidence" value="ECO:0007669"/>
    <property type="project" value="InterPro"/>
</dbReference>
<dbReference type="InterPro" id="IPR023005">
    <property type="entry name" value="Nucleoside_diP_kinase_AS"/>
</dbReference>
<dbReference type="PRINTS" id="PR01243">
    <property type="entry name" value="NUCDPKINASE"/>
</dbReference>
<keyword evidence="7" id="KW-0067">ATP-binding</keyword>
<dbReference type="EMBL" id="CABPRJ010001429">
    <property type="protein sequence ID" value="VVC35976.1"/>
    <property type="molecule type" value="Genomic_DNA"/>
</dbReference>
<keyword evidence="4" id="KW-0479">Metal-binding</keyword>
<keyword evidence="2" id="KW-0963">Cytoplasm</keyword>
<dbReference type="InterPro" id="IPR034907">
    <property type="entry name" value="NDK-like_dom"/>
</dbReference>
<organism evidence="13 14">
    <name type="scientific">Cinara cedri</name>
    <dbReference type="NCBI Taxonomy" id="506608"/>
    <lineage>
        <taxon>Eukaryota</taxon>
        <taxon>Metazoa</taxon>
        <taxon>Ecdysozoa</taxon>
        <taxon>Arthropoda</taxon>
        <taxon>Hexapoda</taxon>
        <taxon>Insecta</taxon>
        <taxon>Pterygota</taxon>
        <taxon>Neoptera</taxon>
        <taxon>Paraneoptera</taxon>
        <taxon>Hemiptera</taxon>
        <taxon>Sternorrhyncha</taxon>
        <taxon>Aphidomorpha</taxon>
        <taxon>Aphidoidea</taxon>
        <taxon>Aphididae</taxon>
        <taxon>Lachninae</taxon>
        <taxon>Cinara</taxon>
    </lineage>
</organism>
<name>A0A5E4MZ33_9HEMI</name>
<keyword evidence="8" id="KW-0460">Magnesium</keyword>
<gene>
    <name evidence="13" type="ORF">CINCED_3A016099</name>
</gene>
<dbReference type="Pfam" id="PF05186">
    <property type="entry name" value="Dpy-30"/>
    <property type="match status" value="1"/>
</dbReference>
<dbReference type="PANTHER" id="PTHR46161">
    <property type="entry name" value="NUCLEOSIDE DIPHOSPHATE KINASE"/>
    <property type="match status" value="1"/>
</dbReference>
<dbReference type="Proteomes" id="UP000325440">
    <property type="component" value="Unassembled WGS sequence"/>
</dbReference>
<accession>A0A5E4MZ33</accession>
<evidence type="ECO:0000256" key="11">
    <source>
        <dbReference type="RuleBase" id="RU004011"/>
    </source>
</evidence>
<evidence type="ECO:0000256" key="3">
    <source>
        <dbReference type="ARBA" id="ARBA00022679"/>
    </source>
</evidence>
<dbReference type="GO" id="GO:0006228">
    <property type="term" value="P:UTP biosynthetic process"/>
    <property type="evidence" value="ECO:0007669"/>
    <property type="project" value="InterPro"/>
</dbReference>
<evidence type="ECO:0000256" key="10">
    <source>
        <dbReference type="PROSITE-ProRule" id="PRU00706"/>
    </source>
</evidence>
<dbReference type="InterPro" id="IPR036850">
    <property type="entry name" value="NDK-like_dom_sf"/>
</dbReference>
<dbReference type="Gene3D" id="3.30.70.141">
    <property type="entry name" value="Nucleoside diphosphate kinase-like domain"/>
    <property type="match status" value="1"/>
</dbReference>
<dbReference type="PANTHER" id="PTHR46161:SF3">
    <property type="entry name" value="NUCLEOSIDE DIPHOSPHATE KINASE DDB_G0292928-RELATED"/>
    <property type="match status" value="1"/>
</dbReference>
<keyword evidence="9" id="KW-0546">Nucleotide metabolism</keyword>
<keyword evidence="5" id="KW-0547">Nucleotide-binding</keyword>
<dbReference type="PROSITE" id="PS51374">
    <property type="entry name" value="NDPK_LIKE"/>
    <property type="match status" value="1"/>
</dbReference>
<dbReference type="InterPro" id="IPR007858">
    <property type="entry name" value="Dpy-30_motif"/>
</dbReference>
<dbReference type="GO" id="GO:0006183">
    <property type="term" value="P:GTP biosynthetic process"/>
    <property type="evidence" value="ECO:0007669"/>
    <property type="project" value="InterPro"/>
</dbReference>
<proteinExistence type="inferred from homology"/>
<evidence type="ECO:0000256" key="4">
    <source>
        <dbReference type="ARBA" id="ARBA00022723"/>
    </source>
</evidence>
<dbReference type="GO" id="GO:0004550">
    <property type="term" value="F:nucleoside diphosphate kinase activity"/>
    <property type="evidence" value="ECO:0007669"/>
    <property type="project" value="InterPro"/>
</dbReference>
<protein>
    <submittedName>
        <fullName evidence="13">Nucleoside diphosphate kinase-like domain,Nucleoside diphosphate kinase,Dpy-30</fullName>
    </submittedName>
</protein>
<reference evidence="13 14" key="1">
    <citation type="submission" date="2019-08" db="EMBL/GenBank/DDBJ databases">
        <authorList>
            <person name="Alioto T."/>
            <person name="Alioto T."/>
            <person name="Gomez Garrido J."/>
        </authorList>
    </citation>
    <scope>NUCLEOTIDE SEQUENCE [LARGE SCALE GENOMIC DNA]</scope>
</reference>
<keyword evidence="6 13" id="KW-0418">Kinase</keyword>
<dbReference type="GO" id="GO:0046872">
    <property type="term" value="F:metal ion binding"/>
    <property type="evidence" value="ECO:0007669"/>
    <property type="project" value="UniProtKB-KW"/>
</dbReference>
<comment type="caution">
    <text evidence="10">Lacks conserved residue(s) required for the propagation of feature annotation.</text>
</comment>
<evidence type="ECO:0000259" key="12">
    <source>
        <dbReference type="SMART" id="SM00562"/>
    </source>
</evidence>
<sequence>MLKGSDNSLGTRALPEKDKSVNISTNSFCQISDLEPFFPVTLSDVSLFGDSEVEADGGHKFQRTLAIIKPEAVHLMYKIECVMERNGFIVIRKEVLRLTRELVAEFYREHALELYFPRLVDHMSGKPVAVYILSKKNCVDEWRRLIGPADVRLARRDFPVSLRAIFSTKHATDCVANVLHGSDSLEAAKREISFFFPSSKEEITDPNDIANFIQLKLMPTIAEGLSEMAREHPLDQLRWFANWLKTKTLPV</sequence>
<dbReference type="OrthoDB" id="1729737at2759"/>
<dbReference type="InterPro" id="IPR001564">
    <property type="entry name" value="Nucleoside_diP_kinase"/>
</dbReference>
<evidence type="ECO:0000256" key="7">
    <source>
        <dbReference type="ARBA" id="ARBA00022840"/>
    </source>
</evidence>
<keyword evidence="3" id="KW-0808">Transferase</keyword>
<dbReference type="Pfam" id="PF00334">
    <property type="entry name" value="NDK"/>
    <property type="match status" value="1"/>
</dbReference>
<evidence type="ECO:0000256" key="9">
    <source>
        <dbReference type="ARBA" id="ARBA00023080"/>
    </source>
</evidence>
<dbReference type="SMART" id="SM00562">
    <property type="entry name" value="NDK"/>
    <property type="match status" value="1"/>
</dbReference>
<evidence type="ECO:0000256" key="5">
    <source>
        <dbReference type="ARBA" id="ARBA00022741"/>
    </source>
</evidence>
<feature type="domain" description="Nucleoside diphosphate kinase-like" evidence="12">
    <location>
        <begin position="61"/>
        <end position="203"/>
    </location>
</feature>
<evidence type="ECO:0000313" key="13">
    <source>
        <dbReference type="EMBL" id="VVC35976.1"/>
    </source>
</evidence>
<dbReference type="AlphaFoldDB" id="A0A5E4MZ33"/>
<evidence type="ECO:0000256" key="2">
    <source>
        <dbReference type="ARBA" id="ARBA00022490"/>
    </source>
</evidence>
<evidence type="ECO:0000313" key="14">
    <source>
        <dbReference type="Proteomes" id="UP000325440"/>
    </source>
</evidence>
<evidence type="ECO:0000256" key="1">
    <source>
        <dbReference type="ARBA" id="ARBA00008142"/>
    </source>
</evidence>
<dbReference type="SUPFAM" id="SSF54919">
    <property type="entry name" value="Nucleoside diphosphate kinase, NDK"/>
    <property type="match status" value="1"/>
</dbReference>